<evidence type="ECO:0000256" key="4">
    <source>
        <dbReference type="ARBA" id="ARBA00022452"/>
    </source>
</evidence>
<keyword evidence="4" id="KW-1134">Transmembrane beta strand</keyword>
<proteinExistence type="inferred from homology"/>
<dbReference type="SMART" id="SM00869">
    <property type="entry name" value="Autotransporter"/>
    <property type="match status" value="1"/>
</dbReference>
<comment type="similarity">
    <text evidence="3">Belongs to the PMP outer membrane protein family.</text>
</comment>
<dbReference type="InterPro" id="IPR003368">
    <property type="entry name" value="POMP_repeat"/>
</dbReference>
<dbReference type="InterPro" id="IPR036709">
    <property type="entry name" value="Autotransporte_beta_dom_sf"/>
</dbReference>
<dbReference type="EMBL" id="LN847223">
    <property type="protein sequence ID" value="CRI45478.1"/>
    <property type="molecule type" value="Genomic_DNA"/>
</dbReference>
<evidence type="ECO:0000256" key="8">
    <source>
        <dbReference type="ARBA" id="ARBA00022729"/>
    </source>
</evidence>
<organism evidence="15">
    <name type="scientific">Chlamydia pneumoniae</name>
    <name type="common">Chlamydophila pneumoniae</name>
    <dbReference type="NCBI Taxonomy" id="83558"/>
    <lineage>
        <taxon>Bacteria</taxon>
        <taxon>Pseudomonadati</taxon>
        <taxon>Chlamydiota</taxon>
        <taxon>Chlamydiia</taxon>
        <taxon>Chlamydiales</taxon>
        <taxon>Chlamydiaceae</taxon>
        <taxon>Chlamydia/Chlamydophila group</taxon>
        <taxon>Chlamydia</taxon>
    </lineage>
</organism>
<dbReference type="NCBIfam" id="TIGR01376">
    <property type="entry name" value="POMP_repeat"/>
    <property type="match status" value="2"/>
</dbReference>
<dbReference type="RefSeq" id="WP_010882669.1">
    <property type="nucleotide sequence ID" value="NZ_CP172581.1"/>
</dbReference>
<dbReference type="GO" id="GO:0009279">
    <property type="term" value="C:cell outer membrane"/>
    <property type="evidence" value="ECO:0007669"/>
    <property type="project" value="UniProtKB-SubCell"/>
</dbReference>
<evidence type="ECO:0000256" key="11">
    <source>
        <dbReference type="SAM" id="SignalP"/>
    </source>
</evidence>
<name>A0A0F7YUD5_CHLPN</name>
<protein>
    <submittedName>
        <fullName evidence="15">Probable outer membrane protein pmp2</fullName>
    </submittedName>
</protein>
<evidence type="ECO:0000256" key="7">
    <source>
        <dbReference type="ARBA" id="ARBA00022692"/>
    </source>
</evidence>
<dbReference type="EMBL" id="LN847242">
    <property type="protein sequence ID" value="CRI48904.1"/>
    <property type="molecule type" value="Genomic_DNA"/>
</dbReference>
<keyword evidence="5" id="KW-0134">Cell wall</keyword>
<feature type="chain" id="PRO_5008835788" evidence="11">
    <location>
        <begin position="25"/>
        <end position="841"/>
    </location>
</feature>
<evidence type="ECO:0000256" key="6">
    <source>
        <dbReference type="ARBA" id="ARBA00022525"/>
    </source>
</evidence>
<evidence type="ECO:0000313" key="15">
    <source>
        <dbReference type="EMBL" id="CRI72649.1"/>
    </source>
</evidence>
<evidence type="ECO:0000256" key="5">
    <source>
        <dbReference type="ARBA" id="ARBA00022512"/>
    </source>
</evidence>
<sequence>MKIPLRFLLISLVPTLSMSNLLGAATTEELSASNSFDGTTSTTSFSSKTSSATDGTNYVFKDSVVIENVPKTGETQSTSCFKNDAAAGDLNFLGGGFSFTFSNIDATTASGAAIGSEAANKTVTLSGFSALSFLKSPASTVTNGLGAINVKGNLSLLDNDKVLIQDNFSTGDGGAINCAGSLKIANNKSLSFIGNSSSTRGGAIHTKNLTLSSGGETLFQGNTAPTAAGKGGAIAIADSGTLSISGDSGDIIFEGNTIGATGTVSHSAIDLGTSAKITALRAAQGHTIYFYDPITVTGSTSVADALNINSPDTGDNKEYTGTIVFSGEKLTEAEAKDEKNRTSKLLQNVAFKNGTVVLKGDVVLSANGFSQDANSKLIMDLGTSLVANTESIELTNLEINIDSLRNGKKIKLSAATAQKDIRIDRPVVLAISDESFYQNGFLNEDHSYDGILELDAGKDIVISADSRSIDAVQSPYGYQGKWTINWSTDDKKATVSWAKQSFNPTAEQEAPLVPNLLWGSFIDVRSFQNFIELGTEGAPYEKRFWVAGISNVLHRSGRENQRKFRHVSGGAVVGASTRMPGGDTLSLGFAQLFARDKDYFMNTNFAKTYAGSLRLQHDASLYSVVSILLGEGGLREILLPYVSKTLPCSFYGQLSYGHTDHRMKTESLPPPPPTLSTDHTSWGGYVWAGELGTRVAVENTSGRGFFQEYTPFVKVQAVYARQDSFVELGAISRDFSDSHLYNLAIPLGIKLEKRFAEQYYHVVAMYSPDVCRSNPKCTTTLLSNQGSWKTKGSNLARQAGIVQASGFRSLGAAAELFGNFGFEWRGSSRSYNVDAGSKIKF</sequence>
<evidence type="ECO:0000313" key="14">
    <source>
        <dbReference type="EMBL" id="CRI48904.1"/>
    </source>
</evidence>
<dbReference type="AlphaFoldDB" id="A0A0F7YUD5"/>
<dbReference type="SUPFAM" id="SSF103515">
    <property type="entry name" value="Autotransporter"/>
    <property type="match status" value="1"/>
</dbReference>
<comment type="subcellular location">
    <subcellularLocation>
        <location evidence="2">Cell outer membrane</location>
        <topology evidence="2">Peripheral membrane protein</topology>
        <orientation evidence="2">Extracellular side</orientation>
    </subcellularLocation>
    <subcellularLocation>
        <location evidence="1">Secreted</location>
        <location evidence="1">Cell wall</location>
    </subcellularLocation>
</comment>
<evidence type="ECO:0000256" key="2">
    <source>
        <dbReference type="ARBA" id="ARBA00004416"/>
    </source>
</evidence>
<feature type="signal peptide" evidence="11">
    <location>
        <begin position="1"/>
        <end position="24"/>
    </location>
</feature>
<evidence type="ECO:0000256" key="1">
    <source>
        <dbReference type="ARBA" id="ARBA00004191"/>
    </source>
</evidence>
<dbReference type="Pfam" id="PF03797">
    <property type="entry name" value="Autotransporter"/>
    <property type="match status" value="1"/>
</dbReference>
<dbReference type="PATRIC" id="fig|83558.13.peg.14"/>
<keyword evidence="9" id="KW-0472">Membrane</keyword>
<evidence type="ECO:0000256" key="9">
    <source>
        <dbReference type="ARBA" id="ARBA00023136"/>
    </source>
</evidence>
<dbReference type="PROSITE" id="PS51208">
    <property type="entry name" value="AUTOTRANSPORTER"/>
    <property type="match status" value="1"/>
</dbReference>
<dbReference type="Pfam" id="PF02415">
    <property type="entry name" value="Chlam_PMP"/>
    <property type="match status" value="2"/>
</dbReference>
<dbReference type="Gene3D" id="2.40.128.130">
    <property type="entry name" value="Autotransporter beta-domain"/>
    <property type="match status" value="1"/>
</dbReference>
<accession>A0A0F7YUD5</accession>
<dbReference type="InterPro" id="IPR005546">
    <property type="entry name" value="Autotransporte_beta"/>
</dbReference>
<feature type="domain" description="Autotransporter" evidence="12">
    <location>
        <begin position="537"/>
        <end position="841"/>
    </location>
</feature>
<gene>
    <name evidence="15" type="primary">pmp2</name>
    <name evidence="13" type="ORF">BN1224_MUL2216_B_00040</name>
    <name evidence="14" type="ORF">BN1224_U1271_A_00140</name>
    <name evidence="15" type="ORF">BN1224_YK41_AB_00130</name>
</gene>
<keyword evidence="8 11" id="KW-0732">Signal</keyword>
<evidence type="ECO:0000256" key="3">
    <source>
        <dbReference type="ARBA" id="ARBA00007542"/>
    </source>
</evidence>
<dbReference type="InterPro" id="IPR011427">
    <property type="entry name" value="Polymorphic_membr_middle"/>
</dbReference>
<reference evidence="15" key="1">
    <citation type="submission" date="2015-05" db="EMBL/GenBank/DDBJ databases">
        <authorList>
            <person name="Rattei Thomas"/>
        </authorList>
    </citation>
    <scope>NUCLEOTIDE SEQUENCE</scope>
    <source>
        <strain evidence="13">MUL2216</strain>
        <strain evidence="14">U1271</strain>
        <strain evidence="15">YK41</strain>
    </source>
</reference>
<evidence type="ECO:0000256" key="10">
    <source>
        <dbReference type="ARBA" id="ARBA00023237"/>
    </source>
</evidence>
<dbReference type="EMBL" id="LN849011">
    <property type="protein sequence ID" value="CRI72649.1"/>
    <property type="molecule type" value="Genomic_DNA"/>
</dbReference>
<dbReference type="Pfam" id="PF07548">
    <property type="entry name" value="ChlamPMP_M"/>
    <property type="match status" value="1"/>
</dbReference>
<keyword evidence="6" id="KW-0964">Secreted</keyword>
<keyword evidence="10" id="KW-0998">Cell outer membrane</keyword>
<evidence type="ECO:0000313" key="13">
    <source>
        <dbReference type="EMBL" id="CRI45478.1"/>
    </source>
</evidence>
<evidence type="ECO:0000259" key="12">
    <source>
        <dbReference type="PROSITE" id="PS51208"/>
    </source>
</evidence>
<keyword evidence="7" id="KW-0812">Transmembrane</keyword>